<dbReference type="PROSITE" id="PS50893">
    <property type="entry name" value="ABC_TRANSPORTER_2"/>
    <property type="match status" value="1"/>
</dbReference>
<dbReference type="PANTHER" id="PTHR43038">
    <property type="entry name" value="ATP-BINDING CASSETTE, SUB-FAMILY H, MEMBER 1"/>
    <property type="match status" value="1"/>
</dbReference>
<keyword evidence="1" id="KW-0547">Nucleotide-binding</keyword>
<evidence type="ECO:0000259" key="3">
    <source>
        <dbReference type="PROSITE" id="PS50893"/>
    </source>
</evidence>
<dbReference type="SMART" id="SM00382">
    <property type="entry name" value="AAA"/>
    <property type="match status" value="1"/>
</dbReference>
<dbReference type="GO" id="GO:0005524">
    <property type="term" value="F:ATP binding"/>
    <property type="evidence" value="ECO:0007669"/>
    <property type="project" value="UniProtKB-KW"/>
</dbReference>
<sequence length="267" mass="27504">MMNSKAAKAAKAAQADQADHPPAVAVRGLRVVRGGRPVLHELDLTVPAGSVTGLLGPSGCGKTTLLRSVVGVQRISAGAVTVLGQPAGSTGLRSRVGYVTQAPSVYTDLTVGENLRYFAEVLGAPRTDPARVAEQVGLGDRLEQAVGSLSGGQRARVSLAAALLGAPELLILDEPTVGLDPVLRRDLWDLFHQLAATGTTLLISSHVMDEATRCTRLLLMREGRLLADDTPAALLAATGAADVEAAFLHLVGATALTATADNDGTAR</sequence>
<dbReference type="Pfam" id="PF00005">
    <property type="entry name" value="ABC_tran"/>
    <property type="match status" value="1"/>
</dbReference>
<evidence type="ECO:0000256" key="1">
    <source>
        <dbReference type="ARBA" id="ARBA00022741"/>
    </source>
</evidence>
<gene>
    <name evidence="4" type="ORF">ACEZDG_01210</name>
</gene>
<dbReference type="CDD" id="cd03230">
    <property type="entry name" value="ABC_DR_subfamily_A"/>
    <property type="match status" value="1"/>
</dbReference>
<keyword evidence="5" id="KW-1185">Reference proteome</keyword>
<name>A0ABV6V2F5_9ACTN</name>
<dbReference type="PANTHER" id="PTHR43038:SF3">
    <property type="entry name" value="ABC TRANSPORTER G FAMILY MEMBER 20 ISOFORM X1"/>
    <property type="match status" value="1"/>
</dbReference>
<comment type="caution">
    <text evidence="4">The sequence shown here is derived from an EMBL/GenBank/DDBJ whole genome shotgun (WGS) entry which is preliminary data.</text>
</comment>
<evidence type="ECO:0000256" key="2">
    <source>
        <dbReference type="ARBA" id="ARBA00022840"/>
    </source>
</evidence>
<dbReference type="Gene3D" id="3.40.50.300">
    <property type="entry name" value="P-loop containing nucleotide triphosphate hydrolases"/>
    <property type="match status" value="1"/>
</dbReference>
<protein>
    <submittedName>
        <fullName evidence="4">ABC transporter ATP-binding protein</fullName>
    </submittedName>
</protein>
<proteinExistence type="predicted"/>
<organism evidence="4 5">
    <name type="scientific">Streptacidiphilus alkalitolerans</name>
    <dbReference type="NCBI Taxonomy" id="3342712"/>
    <lineage>
        <taxon>Bacteria</taxon>
        <taxon>Bacillati</taxon>
        <taxon>Actinomycetota</taxon>
        <taxon>Actinomycetes</taxon>
        <taxon>Kitasatosporales</taxon>
        <taxon>Streptomycetaceae</taxon>
        <taxon>Streptacidiphilus</taxon>
    </lineage>
</organism>
<dbReference type="EMBL" id="JBHEZX010000001">
    <property type="protein sequence ID" value="MFC1407894.1"/>
    <property type="molecule type" value="Genomic_DNA"/>
</dbReference>
<dbReference type="InterPro" id="IPR003593">
    <property type="entry name" value="AAA+_ATPase"/>
</dbReference>
<dbReference type="InterPro" id="IPR027417">
    <property type="entry name" value="P-loop_NTPase"/>
</dbReference>
<dbReference type="SUPFAM" id="SSF52540">
    <property type="entry name" value="P-loop containing nucleoside triphosphate hydrolases"/>
    <property type="match status" value="1"/>
</dbReference>
<reference evidence="4 5" key="1">
    <citation type="submission" date="2024-09" db="EMBL/GenBank/DDBJ databases">
        <authorList>
            <person name="Lee S.D."/>
        </authorList>
    </citation>
    <scope>NUCLEOTIDE SEQUENCE [LARGE SCALE GENOMIC DNA]</scope>
    <source>
        <strain evidence="4 5">N1-1</strain>
    </source>
</reference>
<accession>A0ABV6V2F5</accession>
<dbReference type="InterPro" id="IPR017871">
    <property type="entry name" value="ABC_transporter-like_CS"/>
</dbReference>
<feature type="domain" description="ABC transporter" evidence="3">
    <location>
        <begin position="24"/>
        <end position="247"/>
    </location>
</feature>
<keyword evidence="2 4" id="KW-0067">ATP-binding</keyword>
<dbReference type="PROSITE" id="PS00211">
    <property type="entry name" value="ABC_TRANSPORTER_1"/>
    <property type="match status" value="1"/>
</dbReference>
<evidence type="ECO:0000313" key="5">
    <source>
        <dbReference type="Proteomes" id="UP001592582"/>
    </source>
</evidence>
<dbReference type="Proteomes" id="UP001592582">
    <property type="component" value="Unassembled WGS sequence"/>
</dbReference>
<dbReference type="RefSeq" id="WP_380501221.1">
    <property type="nucleotide sequence ID" value="NZ_JBHEZX010000001.1"/>
</dbReference>
<dbReference type="InterPro" id="IPR003439">
    <property type="entry name" value="ABC_transporter-like_ATP-bd"/>
</dbReference>
<evidence type="ECO:0000313" key="4">
    <source>
        <dbReference type="EMBL" id="MFC1407894.1"/>
    </source>
</evidence>